<evidence type="ECO:0000256" key="1">
    <source>
        <dbReference type="ARBA" id="ARBA00022833"/>
    </source>
</evidence>
<protein>
    <submittedName>
        <fullName evidence="3">Queuine tRNA-ribosyltransferase</fullName>
        <ecNumber evidence="3">2.4.2.29</ecNumber>
    </submittedName>
</protein>
<dbReference type="Proteomes" id="UP000249566">
    <property type="component" value="Chromosome 1"/>
</dbReference>
<accession>A0AAX2IX07</accession>
<evidence type="ECO:0000259" key="2">
    <source>
        <dbReference type="Pfam" id="PF01702"/>
    </source>
</evidence>
<dbReference type="Gene3D" id="3.20.20.105">
    <property type="entry name" value="Queuine tRNA-ribosyltransferase-like"/>
    <property type="match status" value="2"/>
</dbReference>
<dbReference type="GO" id="GO:0006400">
    <property type="term" value="P:tRNA modification"/>
    <property type="evidence" value="ECO:0007669"/>
    <property type="project" value="InterPro"/>
</dbReference>
<keyword evidence="3" id="KW-0328">Glycosyltransferase</keyword>
<organism evidence="3 4">
    <name type="scientific">Legionella pneumophila subsp. pascullei</name>
    <dbReference type="NCBI Taxonomy" id="91890"/>
    <lineage>
        <taxon>Bacteria</taxon>
        <taxon>Pseudomonadati</taxon>
        <taxon>Pseudomonadota</taxon>
        <taxon>Gammaproteobacteria</taxon>
        <taxon>Legionellales</taxon>
        <taxon>Legionellaceae</taxon>
        <taxon>Legionella</taxon>
    </lineage>
</organism>
<dbReference type="GO" id="GO:0008479">
    <property type="term" value="F:tRNA-guanosine(34) queuine transglycosylase activity"/>
    <property type="evidence" value="ECO:0007669"/>
    <property type="project" value="TreeGrafter"/>
</dbReference>
<dbReference type="GO" id="GO:0005829">
    <property type="term" value="C:cytosol"/>
    <property type="evidence" value="ECO:0007669"/>
    <property type="project" value="TreeGrafter"/>
</dbReference>
<dbReference type="InterPro" id="IPR002616">
    <property type="entry name" value="tRNA_ribo_trans-like"/>
</dbReference>
<gene>
    <name evidence="3" type="primary">tgt_1</name>
    <name evidence="3" type="ORF">NCTC12272_02065</name>
</gene>
<dbReference type="InterPro" id="IPR036511">
    <property type="entry name" value="TGT-like_sf"/>
</dbReference>
<dbReference type="SUPFAM" id="SSF51713">
    <property type="entry name" value="tRNA-guanine transglycosylase"/>
    <property type="match status" value="1"/>
</dbReference>
<reference evidence="3 4" key="1">
    <citation type="submission" date="2018-06" db="EMBL/GenBank/DDBJ databases">
        <authorList>
            <consortium name="Pathogen Informatics"/>
            <person name="Doyle S."/>
        </authorList>
    </citation>
    <scope>NUCLEOTIDE SEQUENCE [LARGE SCALE GENOMIC DNA]</scope>
    <source>
        <strain evidence="3 4">NCTC12272</strain>
    </source>
</reference>
<dbReference type="EC" id="2.4.2.29" evidence="3"/>
<sequence>MLNTNQNFVPVLNTEAGLCLTAANWQEIKITTASCYLDLLLLKPGYSLLNKVTDFTKYLGWSGHLVINASRLVSDKNGMVILISPYDGSRIKLTNSELVHLILHIKPAAVLLPETIMNSFSGIWDQWDDTVVPYLPAAQVETMKIPEKHGVYFNLSEAKCNDDFLSQLQKWSEFPLYLTGHIDTDLIENLNLKKSILIESDEPAKNAVQGIAYSRDGNINLMDESQALNFELIDDSCSCPTCSEQLTRAYLHHLLANTPLLCQRFLIQHNTYYVQGN</sequence>
<proteinExistence type="predicted"/>
<dbReference type="Pfam" id="PF01702">
    <property type="entry name" value="TGT"/>
    <property type="match status" value="1"/>
</dbReference>
<dbReference type="AlphaFoldDB" id="A0AAX2IX07"/>
<keyword evidence="1" id="KW-0862">Zinc</keyword>
<keyword evidence="3" id="KW-0808">Transferase</keyword>
<dbReference type="PANTHER" id="PTHR43530">
    <property type="entry name" value="QUEUINE TRNA-RIBOSYLTRANSFERASE CATALYTIC SUBUNIT 1"/>
    <property type="match status" value="1"/>
</dbReference>
<name>A0AAX2IX07_LEGPN</name>
<evidence type="ECO:0000313" key="4">
    <source>
        <dbReference type="Proteomes" id="UP000249566"/>
    </source>
</evidence>
<evidence type="ECO:0000313" key="3">
    <source>
        <dbReference type="EMBL" id="SQG90860.1"/>
    </source>
</evidence>
<dbReference type="PANTHER" id="PTHR43530:SF1">
    <property type="entry name" value="QUEUINE TRNA-RIBOSYLTRANSFERASE CATALYTIC SUBUNIT 1"/>
    <property type="match status" value="1"/>
</dbReference>
<dbReference type="RefSeq" id="WP_027222179.1">
    <property type="nucleotide sequence ID" value="NZ_CAAAIJ010000008.1"/>
</dbReference>
<dbReference type="EMBL" id="LS483412">
    <property type="protein sequence ID" value="SQG90860.1"/>
    <property type="molecule type" value="Genomic_DNA"/>
</dbReference>
<feature type="domain" description="tRNA-guanine(15) transglycosylase-like" evidence="2">
    <location>
        <begin position="202"/>
        <end position="275"/>
    </location>
</feature>